<sequence>MPNNGWWTKARLQAAYFSGLARVSEARGGGGGVMLRFERVRPMRRDRFQPLRAHEITPQFLDALLRALKRWNCPVISIDEACDRIAGGAPGRFVCLSFDGGSRDVVTFAYPILARHGVPFTVYLPTSFPDGVGEGWWLALEQVIARTDRVALLIDHNERRFDTARLDDKVRVFHFLASWLRTMAPVPLTAAIQDLCKRYSVDLAAVTRAAVMDWDDIGRLAGDPNVTIGSATVNYPGLANVADTAAQKEIAMGRAVLQAALGREARHFAFPFGDRCSFGPRHVAMLKEARFASAVTAIPGVIGRGEGDCLVLPRIAWDGRCRSLRGLRVIASGLMPGAARGIGRNR</sequence>
<dbReference type="OrthoDB" id="9782872at2"/>
<dbReference type="GO" id="GO:0016810">
    <property type="term" value="F:hydrolase activity, acting on carbon-nitrogen (but not peptide) bonds"/>
    <property type="evidence" value="ECO:0007669"/>
    <property type="project" value="InterPro"/>
</dbReference>
<comment type="function">
    <text evidence="1">Is involved in generating a small heat-stable compound (Nod), an acylated oligomer of N-acetylglucosamine, that stimulates mitosis in various plant protoplasts.</text>
</comment>
<dbReference type="Gene3D" id="3.20.20.370">
    <property type="entry name" value="Glycoside hydrolase/deacetylase"/>
    <property type="match status" value="1"/>
</dbReference>
<evidence type="ECO:0000256" key="5">
    <source>
        <dbReference type="ARBA" id="ARBA00032976"/>
    </source>
</evidence>
<evidence type="ECO:0000256" key="1">
    <source>
        <dbReference type="ARBA" id="ARBA00003236"/>
    </source>
</evidence>
<protein>
    <recommendedName>
        <fullName evidence="3">Chitooligosaccharide deacetylase</fullName>
    </recommendedName>
    <alternativeName>
        <fullName evidence="5">Nodulation protein B</fullName>
    </alternativeName>
</protein>
<dbReference type="RefSeq" id="WP_110785463.1">
    <property type="nucleotide sequence ID" value="NZ_QKQS01000013.1"/>
</dbReference>
<name>A0A323UHX9_RHOPL</name>
<dbReference type="GO" id="GO:0005975">
    <property type="term" value="P:carbohydrate metabolic process"/>
    <property type="evidence" value="ECO:0007669"/>
    <property type="project" value="InterPro"/>
</dbReference>
<dbReference type="InterPro" id="IPR002509">
    <property type="entry name" value="NODB_dom"/>
</dbReference>
<dbReference type="CDD" id="cd10968">
    <property type="entry name" value="CE4_Mlr8448_like_5s"/>
    <property type="match status" value="1"/>
</dbReference>
<dbReference type="InterPro" id="IPR051398">
    <property type="entry name" value="Polysacch_Deacetylase"/>
</dbReference>
<gene>
    <name evidence="7" type="ORF">DNX69_07860</name>
</gene>
<evidence type="ECO:0000256" key="4">
    <source>
        <dbReference type="ARBA" id="ARBA00022729"/>
    </source>
</evidence>
<dbReference type="Proteomes" id="UP000248134">
    <property type="component" value="Unassembled WGS sequence"/>
</dbReference>
<comment type="similarity">
    <text evidence="2">Belongs to the polysaccharide deacetylase family.</text>
</comment>
<evidence type="ECO:0000313" key="8">
    <source>
        <dbReference type="Proteomes" id="UP000248134"/>
    </source>
</evidence>
<dbReference type="Pfam" id="PF01522">
    <property type="entry name" value="Polysacc_deac_1"/>
    <property type="match status" value="1"/>
</dbReference>
<reference evidence="7 8" key="1">
    <citation type="submission" date="2018-06" db="EMBL/GenBank/DDBJ databases">
        <title>Draft Whole-Genome Sequence of the purple photosynthetic bacterium Rhodospeudomonas palustris XCP.</title>
        <authorList>
            <person name="Rayyan A."/>
            <person name="Meyer T.E."/>
            <person name="Kyndt J.A."/>
        </authorList>
    </citation>
    <scope>NUCLEOTIDE SEQUENCE [LARGE SCALE GENOMIC DNA]</scope>
    <source>
        <strain evidence="7 8">XCP</strain>
    </source>
</reference>
<evidence type="ECO:0000256" key="3">
    <source>
        <dbReference type="ARBA" id="ARBA00020071"/>
    </source>
</evidence>
<dbReference type="PANTHER" id="PTHR34216:SF7">
    <property type="entry name" value="POLY-BETA-1,6-N-ACETYL-D-GLUCOSAMINE N-DEACETYLASE"/>
    <property type="match status" value="1"/>
</dbReference>
<comment type="caution">
    <text evidence="7">The sequence shown here is derived from an EMBL/GenBank/DDBJ whole genome shotgun (WGS) entry which is preliminary data.</text>
</comment>
<organism evidence="7 8">
    <name type="scientific">Rhodopseudomonas palustris</name>
    <dbReference type="NCBI Taxonomy" id="1076"/>
    <lineage>
        <taxon>Bacteria</taxon>
        <taxon>Pseudomonadati</taxon>
        <taxon>Pseudomonadota</taxon>
        <taxon>Alphaproteobacteria</taxon>
        <taxon>Hyphomicrobiales</taxon>
        <taxon>Nitrobacteraceae</taxon>
        <taxon>Rhodopseudomonas</taxon>
    </lineage>
</organism>
<keyword evidence="4" id="KW-0732">Signal</keyword>
<evidence type="ECO:0000313" key="7">
    <source>
        <dbReference type="EMBL" id="PZA11939.1"/>
    </source>
</evidence>
<feature type="domain" description="NodB homology" evidence="6">
    <location>
        <begin position="190"/>
        <end position="274"/>
    </location>
</feature>
<dbReference type="InterPro" id="IPR011330">
    <property type="entry name" value="Glyco_hydro/deAcase_b/a-brl"/>
</dbReference>
<evidence type="ECO:0000259" key="6">
    <source>
        <dbReference type="Pfam" id="PF01522"/>
    </source>
</evidence>
<evidence type="ECO:0000256" key="2">
    <source>
        <dbReference type="ARBA" id="ARBA00010973"/>
    </source>
</evidence>
<dbReference type="PANTHER" id="PTHR34216">
    <property type="match status" value="1"/>
</dbReference>
<dbReference type="AlphaFoldDB" id="A0A323UHX9"/>
<dbReference type="EMBL" id="QKQS01000013">
    <property type="protein sequence ID" value="PZA11939.1"/>
    <property type="molecule type" value="Genomic_DNA"/>
</dbReference>
<proteinExistence type="inferred from homology"/>
<dbReference type="SUPFAM" id="SSF88713">
    <property type="entry name" value="Glycoside hydrolase/deacetylase"/>
    <property type="match status" value="1"/>
</dbReference>
<accession>A0A323UHX9</accession>